<keyword evidence="4 6" id="KW-1133">Transmembrane helix</keyword>
<dbReference type="Proteomes" id="UP000299102">
    <property type="component" value="Unassembled WGS sequence"/>
</dbReference>
<evidence type="ECO:0000313" key="8">
    <source>
        <dbReference type="Proteomes" id="UP000299102"/>
    </source>
</evidence>
<evidence type="ECO:0000313" key="7">
    <source>
        <dbReference type="EMBL" id="GBP83607.1"/>
    </source>
</evidence>
<proteinExistence type="predicted"/>
<protein>
    <recommendedName>
        <fullName evidence="9">Gustatory receptor</fullName>
    </recommendedName>
</protein>
<dbReference type="OrthoDB" id="7490805at2759"/>
<evidence type="ECO:0008006" key="9">
    <source>
        <dbReference type="Google" id="ProtNLM"/>
    </source>
</evidence>
<dbReference type="InterPro" id="IPR013604">
    <property type="entry name" value="7TM_chemorcpt"/>
</dbReference>
<keyword evidence="5 6" id="KW-0472">Membrane</keyword>
<organism evidence="7 8">
    <name type="scientific">Eumeta variegata</name>
    <name type="common">Bagworm moth</name>
    <name type="synonym">Eumeta japonica</name>
    <dbReference type="NCBI Taxonomy" id="151549"/>
    <lineage>
        <taxon>Eukaryota</taxon>
        <taxon>Metazoa</taxon>
        <taxon>Ecdysozoa</taxon>
        <taxon>Arthropoda</taxon>
        <taxon>Hexapoda</taxon>
        <taxon>Insecta</taxon>
        <taxon>Pterygota</taxon>
        <taxon>Neoptera</taxon>
        <taxon>Endopterygota</taxon>
        <taxon>Lepidoptera</taxon>
        <taxon>Glossata</taxon>
        <taxon>Ditrysia</taxon>
        <taxon>Tineoidea</taxon>
        <taxon>Psychidae</taxon>
        <taxon>Oiketicinae</taxon>
        <taxon>Eumeta</taxon>
    </lineage>
</organism>
<evidence type="ECO:0000256" key="6">
    <source>
        <dbReference type="SAM" id="Phobius"/>
    </source>
</evidence>
<name>A0A4C1ZAG2_EUMVA</name>
<evidence type="ECO:0000256" key="3">
    <source>
        <dbReference type="ARBA" id="ARBA00022692"/>
    </source>
</evidence>
<evidence type="ECO:0000256" key="2">
    <source>
        <dbReference type="ARBA" id="ARBA00022475"/>
    </source>
</evidence>
<dbReference type="Pfam" id="PF08395">
    <property type="entry name" value="7tm_7"/>
    <property type="match status" value="1"/>
</dbReference>
<evidence type="ECO:0000256" key="4">
    <source>
        <dbReference type="ARBA" id="ARBA00022989"/>
    </source>
</evidence>
<evidence type="ECO:0000256" key="1">
    <source>
        <dbReference type="ARBA" id="ARBA00004651"/>
    </source>
</evidence>
<dbReference type="GO" id="GO:0050909">
    <property type="term" value="P:sensory perception of taste"/>
    <property type="evidence" value="ECO:0007669"/>
    <property type="project" value="InterPro"/>
</dbReference>
<keyword evidence="2" id="KW-1003">Cell membrane</keyword>
<evidence type="ECO:0000256" key="5">
    <source>
        <dbReference type="ARBA" id="ARBA00023136"/>
    </source>
</evidence>
<keyword evidence="3 6" id="KW-0812">Transmembrane</keyword>
<keyword evidence="8" id="KW-1185">Reference proteome</keyword>
<dbReference type="AlphaFoldDB" id="A0A4C1ZAG2"/>
<sequence>MSGVLTSRISELTAACVDLLERQVDDSLRKMSKNVIRLCSVQYKEFRACGFFKVDAALPLRLAGLIATYSIVLLQFAFFVLLYELLEIAFLLRPSIETMSGRKDLQLTMRWKDTPADLATTLQERHLGCSAD</sequence>
<accession>A0A4C1ZAG2</accession>
<dbReference type="GO" id="GO:0005886">
    <property type="term" value="C:plasma membrane"/>
    <property type="evidence" value="ECO:0007669"/>
    <property type="project" value="UniProtKB-SubCell"/>
</dbReference>
<comment type="caution">
    <text evidence="7">The sequence shown here is derived from an EMBL/GenBank/DDBJ whole genome shotgun (WGS) entry which is preliminary data.</text>
</comment>
<reference evidence="7 8" key="1">
    <citation type="journal article" date="2019" name="Commun. Biol.">
        <title>The bagworm genome reveals a unique fibroin gene that provides high tensile strength.</title>
        <authorList>
            <person name="Kono N."/>
            <person name="Nakamura H."/>
            <person name="Ohtoshi R."/>
            <person name="Tomita M."/>
            <person name="Numata K."/>
            <person name="Arakawa K."/>
        </authorList>
    </citation>
    <scope>NUCLEOTIDE SEQUENCE [LARGE SCALE GENOMIC DNA]</scope>
</reference>
<gene>
    <name evidence="7" type="ORF">EVAR_61221_1</name>
</gene>
<dbReference type="EMBL" id="BGZK01001629">
    <property type="protein sequence ID" value="GBP83607.1"/>
    <property type="molecule type" value="Genomic_DNA"/>
</dbReference>
<feature type="transmembrane region" description="Helical" evidence="6">
    <location>
        <begin position="62"/>
        <end position="83"/>
    </location>
</feature>
<comment type="subcellular location">
    <subcellularLocation>
        <location evidence="1">Cell membrane</location>
        <topology evidence="1">Multi-pass membrane protein</topology>
    </subcellularLocation>
</comment>